<evidence type="ECO:0000256" key="4">
    <source>
        <dbReference type="ARBA" id="ARBA00020049"/>
    </source>
</evidence>
<dbReference type="Proteomes" id="UP000180235">
    <property type="component" value="Chromosome"/>
</dbReference>
<evidence type="ECO:0000256" key="3">
    <source>
        <dbReference type="ARBA" id="ARBA00012768"/>
    </source>
</evidence>
<evidence type="ECO:0000256" key="2">
    <source>
        <dbReference type="ARBA" id="ARBA00009189"/>
    </source>
</evidence>
<dbReference type="STRING" id="1188229.GlitD10_1357"/>
<dbReference type="PANTHER" id="PTHR36531">
    <property type="entry name" value="CRISPR-ASSOCIATED EXONUCLEASE CAS4"/>
    <property type="match status" value="1"/>
</dbReference>
<evidence type="ECO:0000313" key="15">
    <source>
        <dbReference type="EMBL" id="APB33678.1"/>
    </source>
</evidence>
<dbReference type="InterPro" id="IPR013343">
    <property type="entry name" value="CRISPR-assoc_prot_Cas4"/>
</dbReference>
<reference evidence="15 16" key="1">
    <citation type="submission" date="2016-10" db="EMBL/GenBank/DDBJ databases">
        <title>Description of Gloeomargarita lithophora gen. nov., sp. nov., a thylakoid-bearing basal-branching cyanobacterium with intracellular carbonates, and proposal for Gloeomargaritales ord. nov.</title>
        <authorList>
            <person name="Moreira D."/>
            <person name="Tavera R."/>
            <person name="Benzerara K."/>
            <person name="Skouri-Panet F."/>
            <person name="Couradeau E."/>
            <person name="Gerard E."/>
            <person name="Loussert C."/>
            <person name="Novelo E."/>
            <person name="Zivanovic Y."/>
            <person name="Lopez-Garcia P."/>
        </authorList>
    </citation>
    <scope>NUCLEOTIDE SEQUENCE [LARGE SCALE GENOMIC DNA]</scope>
    <source>
        <strain evidence="15 16">D10</strain>
    </source>
</reference>
<dbReference type="NCBIfam" id="TIGR00372">
    <property type="entry name" value="cas4"/>
    <property type="match status" value="1"/>
</dbReference>
<dbReference type="OrthoDB" id="9781776at2"/>
<dbReference type="PANTHER" id="PTHR36531:SF6">
    <property type="entry name" value="DNA REPLICATION ATP-DEPENDENT HELICASE_NUCLEASE DNA2"/>
    <property type="match status" value="1"/>
</dbReference>
<comment type="similarity">
    <text evidence="2 13">Belongs to the CRISPR-associated exonuclease Cas4 family.</text>
</comment>
<evidence type="ECO:0000313" key="16">
    <source>
        <dbReference type="Proteomes" id="UP000180235"/>
    </source>
</evidence>
<evidence type="ECO:0000256" key="11">
    <source>
        <dbReference type="ARBA" id="ARBA00023118"/>
    </source>
</evidence>
<dbReference type="EC" id="3.1.12.1" evidence="3 13"/>
<keyword evidence="6 13" id="KW-0479">Metal-binding</keyword>
<keyword evidence="11 13" id="KW-0051">Antiviral defense</keyword>
<keyword evidence="10 13" id="KW-0411">Iron-sulfur</keyword>
<comment type="cofactor">
    <cofactor evidence="13">
        <name>Mg(2+)</name>
        <dbReference type="ChEBI" id="CHEBI:18420"/>
    </cofactor>
    <cofactor evidence="13">
        <name>Mn(2+)</name>
        <dbReference type="ChEBI" id="CHEBI:29035"/>
    </cofactor>
    <text evidence="13">Mg(2+) or Mn(2+) required for ssDNA cleavage activity.</text>
</comment>
<sequence length="204" mass="23490">MEVDDYIMLSELQHFVFCSRQWALIHLEQVWEENLFTLRGQRVHEIVNTPDDDLIEGVRVERSLPVWHHGIGLTGIADLVEFHDDGLIYPVEYKSGSKKPRLADEVQLCAQAMCLEEMLKTTIPKGAIFHHASRRRREVIFCNTIRNEVIATANKIRDLRQREITPNPVADKRCPDCSLIDACMPYVVQDSANPSFNLFSVEDE</sequence>
<organism evidence="15 16">
    <name type="scientific">Gloeomargarita lithophora Alchichica-D10</name>
    <dbReference type="NCBI Taxonomy" id="1188229"/>
    <lineage>
        <taxon>Bacteria</taxon>
        <taxon>Bacillati</taxon>
        <taxon>Cyanobacteriota</taxon>
        <taxon>Cyanophyceae</taxon>
        <taxon>Gloeomargaritales</taxon>
        <taxon>Gloeomargaritaceae</taxon>
        <taxon>Gloeomargarita</taxon>
    </lineage>
</organism>
<protein>
    <recommendedName>
        <fullName evidence="4 13">CRISPR-associated exonuclease Cas4</fullName>
        <ecNumber evidence="3 13">3.1.12.1</ecNumber>
    </recommendedName>
</protein>
<dbReference type="InterPro" id="IPR011604">
    <property type="entry name" value="PDDEXK-like_dom_sf"/>
</dbReference>
<proteinExistence type="inferred from homology"/>
<evidence type="ECO:0000256" key="8">
    <source>
        <dbReference type="ARBA" id="ARBA00022839"/>
    </source>
</evidence>
<dbReference type="EMBL" id="CP017675">
    <property type="protein sequence ID" value="APB33678.1"/>
    <property type="molecule type" value="Genomic_DNA"/>
</dbReference>
<evidence type="ECO:0000256" key="7">
    <source>
        <dbReference type="ARBA" id="ARBA00022801"/>
    </source>
</evidence>
<keyword evidence="9 13" id="KW-0408">Iron</keyword>
<keyword evidence="8 13" id="KW-0269">Exonuclease</keyword>
<keyword evidence="12 13" id="KW-0464">Manganese</keyword>
<evidence type="ECO:0000256" key="12">
    <source>
        <dbReference type="ARBA" id="ARBA00023211"/>
    </source>
</evidence>
<evidence type="ECO:0000256" key="6">
    <source>
        <dbReference type="ARBA" id="ARBA00022723"/>
    </source>
</evidence>
<comment type="cofactor">
    <cofactor evidence="1">
        <name>[4Fe-4S] cluster</name>
        <dbReference type="ChEBI" id="CHEBI:49883"/>
    </cofactor>
</comment>
<dbReference type="Pfam" id="PF01930">
    <property type="entry name" value="Cas_Cas4"/>
    <property type="match status" value="1"/>
</dbReference>
<dbReference type="RefSeq" id="WP_071454228.1">
    <property type="nucleotide sequence ID" value="NZ_CP017675.1"/>
</dbReference>
<comment type="function">
    <text evidence="13">CRISPR (clustered regularly interspaced short palindromic repeat) is an adaptive immune system that provides protection against mobile genetic elements (viruses, transposable elements and conjugative plasmids). CRISPR clusters contain sequences complementary to antecedent mobile elements and target invading nucleic acids. CRISPR clusters are transcribed and processed into CRISPR RNA (crRNA).</text>
</comment>
<dbReference type="GO" id="GO:0004527">
    <property type="term" value="F:exonuclease activity"/>
    <property type="evidence" value="ECO:0007669"/>
    <property type="project" value="UniProtKB-KW"/>
</dbReference>
<dbReference type="AlphaFoldDB" id="A0A1J0ACL8"/>
<evidence type="ECO:0000256" key="9">
    <source>
        <dbReference type="ARBA" id="ARBA00023004"/>
    </source>
</evidence>
<dbReference type="KEGG" id="glt:GlitD10_1357"/>
<dbReference type="Gene3D" id="3.90.320.10">
    <property type="match status" value="1"/>
</dbReference>
<feature type="domain" description="DUF83" evidence="14">
    <location>
        <begin position="10"/>
        <end position="184"/>
    </location>
</feature>
<evidence type="ECO:0000256" key="10">
    <source>
        <dbReference type="ARBA" id="ARBA00023014"/>
    </source>
</evidence>
<dbReference type="GO" id="GO:0051607">
    <property type="term" value="P:defense response to virus"/>
    <property type="evidence" value="ECO:0007669"/>
    <property type="project" value="UniProtKB-KW"/>
</dbReference>
<dbReference type="GO" id="GO:0051536">
    <property type="term" value="F:iron-sulfur cluster binding"/>
    <property type="evidence" value="ECO:0007669"/>
    <property type="project" value="UniProtKB-KW"/>
</dbReference>
<dbReference type="InterPro" id="IPR022765">
    <property type="entry name" value="Dna2/Cas4_DUF83"/>
</dbReference>
<keyword evidence="7 13" id="KW-0378">Hydrolase</keyword>
<evidence type="ECO:0000256" key="13">
    <source>
        <dbReference type="RuleBase" id="RU365022"/>
    </source>
</evidence>
<accession>A0A1J0ACL8</accession>
<comment type="cofactor">
    <cofactor evidence="13">
        <name>iron-sulfur cluster</name>
        <dbReference type="ChEBI" id="CHEBI:30408"/>
    </cofactor>
</comment>
<dbReference type="InterPro" id="IPR051827">
    <property type="entry name" value="Cas4_exonuclease"/>
</dbReference>
<keyword evidence="5 13" id="KW-0540">Nuclease</keyword>
<dbReference type="GO" id="GO:0046872">
    <property type="term" value="F:metal ion binding"/>
    <property type="evidence" value="ECO:0007669"/>
    <property type="project" value="UniProtKB-KW"/>
</dbReference>
<name>A0A1J0ACL8_9CYAN</name>
<evidence type="ECO:0000259" key="14">
    <source>
        <dbReference type="Pfam" id="PF01930"/>
    </source>
</evidence>
<gene>
    <name evidence="15" type="ORF">GlitD10_1357</name>
</gene>
<evidence type="ECO:0000256" key="5">
    <source>
        <dbReference type="ARBA" id="ARBA00022722"/>
    </source>
</evidence>
<keyword evidence="16" id="KW-1185">Reference proteome</keyword>
<evidence type="ECO:0000256" key="1">
    <source>
        <dbReference type="ARBA" id="ARBA00001966"/>
    </source>
</evidence>